<gene>
    <name evidence="1" type="ORF">NCTC11087_00052</name>
</gene>
<dbReference type="RefSeq" id="WP_022790588.1">
    <property type="nucleotide sequence ID" value="NZ_UHFX01000003.1"/>
</dbReference>
<organism evidence="1 2">
    <name type="scientific">Faecalicoccus pleomorphus</name>
    <dbReference type="NCBI Taxonomy" id="1323"/>
    <lineage>
        <taxon>Bacteria</taxon>
        <taxon>Bacillati</taxon>
        <taxon>Bacillota</taxon>
        <taxon>Erysipelotrichia</taxon>
        <taxon>Erysipelotrichales</taxon>
        <taxon>Erysipelotrichaceae</taxon>
        <taxon>Faecalicoccus</taxon>
    </lineage>
</organism>
<dbReference type="AlphaFoldDB" id="A0A380LKX9"/>
<dbReference type="Proteomes" id="UP000255523">
    <property type="component" value="Unassembled WGS sequence"/>
</dbReference>
<proteinExistence type="predicted"/>
<sequence>MGLIKFDYLLAEAIKETETIIEYRCTMDQKFTASSHTFTINKDAFEEVSMHEDDLAGYVLSCMENNLIEIPGIKVNKDTFLGDIAFDRIAAARYVFASYLKEGEIPKKVGAISPEFEKRLEKIEASMRN</sequence>
<evidence type="ECO:0000313" key="2">
    <source>
        <dbReference type="Proteomes" id="UP000255523"/>
    </source>
</evidence>
<reference evidence="1 2" key="1">
    <citation type="submission" date="2018-06" db="EMBL/GenBank/DDBJ databases">
        <authorList>
            <consortium name="Pathogen Informatics"/>
            <person name="Doyle S."/>
        </authorList>
    </citation>
    <scope>NUCLEOTIDE SEQUENCE [LARGE SCALE GENOMIC DNA]</scope>
    <source>
        <strain evidence="1 2">NCTC11087</strain>
    </source>
</reference>
<dbReference type="GeneID" id="77461055"/>
<accession>A0A380LKX9</accession>
<evidence type="ECO:0008006" key="3">
    <source>
        <dbReference type="Google" id="ProtNLM"/>
    </source>
</evidence>
<dbReference type="EMBL" id="UHFX01000003">
    <property type="protein sequence ID" value="SUO03200.1"/>
    <property type="molecule type" value="Genomic_DNA"/>
</dbReference>
<evidence type="ECO:0000313" key="1">
    <source>
        <dbReference type="EMBL" id="SUO03200.1"/>
    </source>
</evidence>
<protein>
    <recommendedName>
        <fullName evidence="3">Phage protein</fullName>
    </recommendedName>
</protein>
<keyword evidence="2" id="KW-1185">Reference proteome</keyword>
<name>A0A380LKX9_9FIRM</name>